<accession>A0A4R7HWU6</accession>
<protein>
    <submittedName>
        <fullName evidence="2">Uncharacterized protein</fullName>
    </submittedName>
</protein>
<feature type="compositionally biased region" description="Basic and acidic residues" evidence="1">
    <location>
        <begin position="27"/>
        <end position="36"/>
    </location>
</feature>
<name>A0A4R7HWU6_9ACTN</name>
<keyword evidence="3" id="KW-1185">Reference proteome</keyword>
<evidence type="ECO:0000313" key="2">
    <source>
        <dbReference type="EMBL" id="TDT15455.1"/>
    </source>
</evidence>
<feature type="compositionally biased region" description="Basic and acidic residues" evidence="1">
    <location>
        <begin position="46"/>
        <end position="55"/>
    </location>
</feature>
<gene>
    <name evidence="2" type="ORF">BDK89_1026</name>
</gene>
<organism evidence="2 3">
    <name type="scientific">Ilumatobacter fluminis</name>
    <dbReference type="NCBI Taxonomy" id="467091"/>
    <lineage>
        <taxon>Bacteria</taxon>
        <taxon>Bacillati</taxon>
        <taxon>Actinomycetota</taxon>
        <taxon>Acidimicrobiia</taxon>
        <taxon>Acidimicrobiales</taxon>
        <taxon>Ilumatobacteraceae</taxon>
        <taxon>Ilumatobacter</taxon>
    </lineage>
</organism>
<dbReference type="Proteomes" id="UP000294558">
    <property type="component" value="Unassembled WGS sequence"/>
</dbReference>
<sequence length="61" mass="7172">MSIRGFFRQLFRDGPSRREQPAQNADRLAREIRDTSGHWTGATTYRHLEDRDRSNDSNPKP</sequence>
<proteinExistence type="predicted"/>
<reference evidence="2 3" key="1">
    <citation type="submission" date="2019-03" db="EMBL/GenBank/DDBJ databases">
        <title>Sequencing the genomes of 1000 actinobacteria strains.</title>
        <authorList>
            <person name="Klenk H.-P."/>
        </authorList>
    </citation>
    <scope>NUCLEOTIDE SEQUENCE [LARGE SCALE GENOMIC DNA]</scope>
    <source>
        <strain evidence="2 3">DSM 18936</strain>
    </source>
</reference>
<dbReference type="EMBL" id="SOAU01000001">
    <property type="protein sequence ID" value="TDT15455.1"/>
    <property type="molecule type" value="Genomic_DNA"/>
</dbReference>
<dbReference type="AlphaFoldDB" id="A0A4R7HWU6"/>
<comment type="caution">
    <text evidence="2">The sequence shown here is derived from an EMBL/GenBank/DDBJ whole genome shotgun (WGS) entry which is preliminary data.</text>
</comment>
<evidence type="ECO:0000313" key="3">
    <source>
        <dbReference type="Proteomes" id="UP000294558"/>
    </source>
</evidence>
<feature type="region of interest" description="Disordered" evidence="1">
    <location>
        <begin position="1"/>
        <end position="61"/>
    </location>
</feature>
<evidence type="ECO:0000256" key="1">
    <source>
        <dbReference type="SAM" id="MobiDB-lite"/>
    </source>
</evidence>
<feature type="compositionally biased region" description="Basic and acidic residues" evidence="1">
    <location>
        <begin position="10"/>
        <end position="20"/>
    </location>
</feature>